<dbReference type="AlphaFoldDB" id="A0A8T0JB78"/>
<name>A0A8T0JB78_CERPU</name>
<keyword evidence="3" id="KW-1185">Reference proteome</keyword>
<comment type="caution">
    <text evidence="2">The sequence shown here is derived from an EMBL/GenBank/DDBJ whole genome shotgun (WGS) entry which is preliminary data.</text>
</comment>
<protein>
    <submittedName>
        <fullName evidence="2">Uncharacterized protein</fullName>
    </submittedName>
</protein>
<sequence>MAILLTRACVVSTRVFWVTVVLSESEREIDNYIQNDFIVRGQHIQVVLRWNVCS</sequence>
<evidence type="ECO:0000313" key="2">
    <source>
        <dbReference type="EMBL" id="KAG0592088.1"/>
    </source>
</evidence>
<reference evidence="2" key="1">
    <citation type="submission" date="2020-06" db="EMBL/GenBank/DDBJ databases">
        <title>WGS assembly of Ceratodon purpureus strain R40.</title>
        <authorList>
            <person name="Carey S.B."/>
            <person name="Jenkins J."/>
            <person name="Shu S."/>
            <person name="Lovell J.T."/>
            <person name="Sreedasyam A."/>
            <person name="Maumus F."/>
            <person name="Tiley G.P."/>
            <person name="Fernandez-Pozo N."/>
            <person name="Barry K."/>
            <person name="Chen C."/>
            <person name="Wang M."/>
            <person name="Lipzen A."/>
            <person name="Daum C."/>
            <person name="Saski C.A."/>
            <person name="Payton A.C."/>
            <person name="Mcbreen J.C."/>
            <person name="Conrad R.E."/>
            <person name="Kollar L.M."/>
            <person name="Olsson S."/>
            <person name="Huttunen S."/>
            <person name="Landis J.B."/>
            <person name="Wickett N.J."/>
            <person name="Johnson M.G."/>
            <person name="Rensing S.A."/>
            <person name="Grimwood J."/>
            <person name="Schmutz J."/>
            <person name="Mcdaniel S.F."/>
        </authorList>
    </citation>
    <scope>NUCLEOTIDE SEQUENCE</scope>
    <source>
        <strain evidence="2">R40</strain>
    </source>
</reference>
<gene>
    <name evidence="2" type="ORF">KC19_1G224000</name>
</gene>
<evidence type="ECO:0000313" key="3">
    <source>
        <dbReference type="Proteomes" id="UP000822688"/>
    </source>
</evidence>
<dbReference type="Proteomes" id="UP000822688">
    <property type="component" value="Chromosome 1"/>
</dbReference>
<proteinExistence type="predicted"/>
<feature type="signal peptide" evidence="1">
    <location>
        <begin position="1"/>
        <end position="23"/>
    </location>
</feature>
<dbReference type="EMBL" id="CM026421">
    <property type="protein sequence ID" value="KAG0592088.1"/>
    <property type="molecule type" value="Genomic_DNA"/>
</dbReference>
<feature type="chain" id="PRO_5035861407" evidence="1">
    <location>
        <begin position="24"/>
        <end position="54"/>
    </location>
</feature>
<keyword evidence="1" id="KW-0732">Signal</keyword>
<organism evidence="2 3">
    <name type="scientific">Ceratodon purpureus</name>
    <name type="common">Fire moss</name>
    <name type="synonym">Dicranum purpureum</name>
    <dbReference type="NCBI Taxonomy" id="3225"/>
    <lineage>
        <taxon>Eukaryota</taxon>
        <taxon>Viridiplantae</taxon>
        <taxon>Streptophyta</taxon>
        <taxon>Embryophyta</taxon>
        <taxon>Bryophyta</taxon>
        <taxon>Bryophytina</taxon>
        <taxon>Bryopsida</taxon>
        <taxon>Dicranidae</taxon>
        <taxon>Pseudoditrichales</taxon>
        <taxon>Ditrichaceae</taxon>
        <taxon>Ceratodon</taxon>
    </lineage>
</organism>
<evidence type="ECO:0000256" key="1">
    <source>
        <dbReference type="SAM" id="SignalP"/>
    </source>
</evidence>
<accession>A0A8T0JB78</accession>